<dbReference type="EMBL" id="VHSG01000017">
    <property type="protein sequence ID" value="TQV74155.1"/>
    <property type="molecule type" value="Genomic_DNA"/>
</dbReference>
<dbReference type="Proteomes" id="UP000319732">
    <property type="component" value="Unassembled WGS sequence"/>
</dbReference>
<protein>
    <submittedName>
        <fullName evidence="3">Outer membrane lipoprotein-sorting protein</fullName>
    </submittedName>
</protein>
<reference evidence="3 4" key="1">
    <citation type="submission" date="2019-06" db="EMBL/GenBank/DDBJ databases">
        <title>Whole genome sequence for Cellvibrionaceae sp. R142.</title>
        <authorList>
            <person name="Wang G."/>
        </authorList>
    </citation>
    <scope>NUCLEOTIDE SEQUENCE [LARGE SCALE GENOMIC DNA]</scope>
    <source>
        <strain evidence="3 4">R142</strain>
    </source>
</reference>
<evidence type="ECO:0000259" key="2">
    <source>
        <dbReference type="Pfam" id="PF17131"/>
    </source>
</evidence>
<keyword evidence="1" id="KW-0732">Signal</keyword>
<feature type="domain" description="Uncharacterized protein TP-0789" evidence="2">
    <location>
        <begin position="75"/>
        <end position="254"/>
    </location>
</feature>
<gene>
    <name evidence="3" type="ORF">FKG94_16225</name>
</gene>
<feature type="signal peptide" evidence="1">
    <location>
        <begin position="1"/>
        <end position="21"/>
    </location>
</feature>
<keyword evidence="3" id="KW-0449">Lipoprotein</keyword>
<proteinExistence type="predicted"/>
<dbReference type="OrthoDB" id="9803781at2"/>
<sequence>MYDRIALTALLWLVGAGQAGAVAVQDIVDRANRAAYYQAADGKAKVHMQIVDSRGRERNRHFVILRKDVDDANDGEQKLYVYFHSPADVNKTVFMVWKYVDRDDDRWMYLPALDLVKRIAASDERTSFMGSHFFYEDVSGRTPAEDSHQLLEETDDYFVLQSTPKEAEKVEFSRYKNWIHKSTFIPVKTEFYDSAGKVYRTYEALRVEVIEGFATVTQSKMSDTRIGGYTTLSYSNVDYNLDIPEAIFSERYLRSAPRKYLR</sequence>
<accession>A0A545TAC4</accession>
<name>A0A545TAC4_9GAMM</name>
<dbReference type="RefSeq" id="WP_142905376.1">
    <property type="nucleotide sequence ID" value="NZ_ML660096.1"/>
</dbReference>
<dbReference type="CDD" id="cd16329">
    <property type="entry name" value="LolA_like"/>
    <property type="match status" value="1"/>
</dbReference>
<evidence type="ECO:0000313" key="4">
    <source>
        <dbReference type="Proteomes" id="UP000319732"/>
    </source>
</evidence>
<dbReference type="Gene3D" id="2.50.20.10">
    <property type="entry name" value="Lipoprotein localisation LolA/LolB/LppX"/>
    <property type="match status" value="1"/>
</dbReference>
<organism evidence="3 4">
    <name type="scientific">Exilibacterium tricleocarpae</name>
    <dbReference type="NCBI Taxonomy" id="2591008"/>
    <lineage>
        <taxon>Bacteria</taxon>
        <taxon>Pseudomonadati</taxon>
        <taxon>Pseudomonadota</taxon>
        <taxon>Gammaproteobacteria</taxon>
        <taxon>Cellvibrionales</taxon>
        <taxon>Cellvibrionaceae</taxon>
        <taxon>Exilibacterium</taxon>
    </lineage>
</organism>
<evidence type="ECO:0000313" key="3">
    <source>
        <dbReference type="EMBL" id="TQV74155.1"/>
    </source>
</evidence>
<dbReference type="InterPro" id="IPR033399">
    <property type="entry name" value="TP_0789-like"/>
</dbReference>
<dbReference type="Pfam" id="PF17131">
    <property type="entry name" value="LolA_like"/>
    <property type="match status" value="1"/>
</dbReference>
<feature type="chain" id="PRO_5021753459" evidence="1">
    <location>
        <begin position="22"/>
        <end position="262"/>
    </location>
</feature>
<evidence type="ECO:0000256" key="1">
    <source>
        <dbReference type="SAM" id="SignalP"/>
    </source>
</evidence>
<keyword evidence="4" id="KW-1185">Reference proteome</keyword>
<dbReference type="AlphaFoldDB" id="A0A545TAC4"/>
<comment type="caution">
    <text evidence="3">The sequence shown here is derived from an EMBL/GenBank/DDBJ whole genome shotgun (WGS) entry which is preliminary data.</text>
</comment>